<proteinExistence type="predicted"/>
<reference evidence="1" key="3">
    <citation type="journal article" date="2017" name="Nature">
        <title>Genome sequence of the progenitor of the wheat D genome Aegilops tauschii.</title>
        <authorList>
            <person name="Luo M.C."/>
            <person name="Gu Y.Q."/>
            <person name="Puiu D."/>
            <person name="Wang H."/>
            <person name="Twardziok S.O."/>
            <person name="Deal K.R."/>
            <person name="Huo N."/>
            <person name="Zhu T."/>
            <person name="Wang L."/>
            <person name="Wang Y."/>
            <person name="McGuire P.E."/>
            <person name="Liu S."/>
            <person name="Long H."/>
            <person name="Ramasamy R.K."/>
            <person name="Rodriguez J.C."/>
            <person name="Van S.L."/>
            <person name="Yuan L."/>
            <person name="Wang Z."/>
            <person name="Xia Z."/>
            <person name="Xiao L."/>
            <person name="Anderson O.D."/>
            <person name="Ouyang S."/>
            <person name="Liang Y."/>
            <person name="Zimin A.V."/>
            <person name="Pertea G."/>
            <person name="Qi P."/>
            <person name="Bennetzen J.L."/>
            <person name="Dai X."/>
            <person name="Dawson M.W."/>
            <person name="Muller H.G."/>
            <person name="Kugler K."/>
            <person name="Rivarola-Duarte L."/>
            <person name="Spannagl M."/>
            <person name="Mayer K.F.X."/>
            <person name="Lu F.H."/>
            <person name="Bevan M.W."/>
            <person name="Leroy P."/>
            <person name="Li P."/>
            <person name="You F.M."/>
            <person name="Sun Q."/>
            <person name="Liu Z."/>
            <person name="Lyons E."/>
            <person name="Wicker T."/>
            <person name="Salzberg S.L."/>
            <person name="Devos K.M."/>
            <person name="Dvorak J."/>
        </authorList>
    </citation>
    <scope>NUCLEOTIDE SEQUENCE [LARGE SCALE GENOMIC DNA]</scope>
    <source>
        <strain evidence="1">cv. AL8/78</strain>
    </source>
</reference>
<sequence>FNLAFLSYELKGKALISQAKVSVGYFFFLPFSSSKNEEDHAFLLELLFWFKQSFRLLKYSDASFLRSLLMMSVVCLIRFHESNYQ</sequence>
<evidence type="ECO:0000313" key="2">
    <source>
        <dbReference type="Proteomes" id="UP000015105"/>
    </source>
</evidence>
<reference evidence="2" key="2">
    <citation type="journal article" date="2017" name="Nat. Plants">
        <title>The Aegilops tauschii genome reveals multiple impacts of transposons.</title>
        <authorList>
            <person name="Zhao G."/>
            <person name="Zou C."/>
            <person name="Li K."/>
            <person name="Wang K."/>
            <person name="Li T."/>
            <person name="Gao L."/>
            <person name="Zhang X."/>
            <person name="Wang H."/>
            <person name="Yang Z."/>
            <person name="Liu X."/>
            <person name="Jiang W."/>
            <person name="Mao L."/>
            <person name="Kong X."/>
            <person name="Jiao Y."/>
            <person name="Jia J."/>
        </authorList>
    </citation>
    <scope>NUCLEOTIDE SEQUENCE [LARGE SCALE GENOMIC DNA]</scope>
    <source>
        <strain evidence="2">cv. AL8/78</strain>
    </source>
</reference>
<dbReference type="Gramene" id="AET4Gv20529800.57">
    <property type="protein sequence ID" value="AET4Gv20529800.57"/>
    <property type="gene ID" value="AET4Gv20529800"/>
</dbReference>
<dbReference type="EnsemblPlants" id="AET4Gv20529800.57">
    <property type="protein sequence ID" value="AET4Gv20529800.57"/>
    <property type="gene ID" value="AET4Gv20529800"/>
</dbReference>
<keyword evidence="2" id="KW-1185">Reference proteome</keyword>
<reference evidence="1" key="5">
    <citation type="journal article" date="2021" name="G3 (Bethesda)">
        <title>Aegilops tauschii genome assembly Aet v5.0 features greater sequence contiguity and improved annotation.</title>
        <authorList>
            <person name="Wang L."/>
            <person name="Zhu T."/>
            <person name="Rodriguez J.C."/>
            <person name="Deal K.R."/>
            <person name="Dubcovsky J."/>
            <person name="McGuire P.E."/>
            <person name="Lux T."/>
            <person name="Spannagl M."/>
            <person name="Mayer K.F.X."/>
            <person name="Baldrich P."/>
            <person name="Meyers B.C."/>
            <person name="Huo N."/>
            <person name="Gu Y.Q."/>
            <person name="Zhou H."/>
            <person name="Devos K.M."/>
            <person name="Bennetzen J.L."/>
            <person name="Unver T."/>
            <person name="Budak H."/>
            <person name="Gulick P.J."/>
            <person name="Galiba G."/>
            <person name="Kalapos B."/>
            <person name="Nelson D.R."/>
            <person name="Li P."/>
            <person name="You F.M."/>
            <person name="Luo M.C."/>
            <person name="Dvorak J."/>
        </authorList>
    </citation>
    <scope>NUCLEOTIDE SEQUENCE [LARGE SCALE GENOMIC DNA]</scope>
    <source>
        <strain evidence="1">cv. AL8/78</strain>
    </source>
</reference>
<dbReference type="Proteomes" id="UP000015105">
    <property type="component" value="Chromosome 4D"/>
</dbReference>
<reference evidence="2" key="1">
    <citation type="journal article" date="2014" name="Science">
        <title>Ancient hybridizations among the ancestral genomes of bread wheat.</title>
        <authorList>
            <consortium name="International Wheat Genome Sequencing Consortium,"/>
            <person name="Marcussen T."/>
            <person name="Sandve S.R."/>
            <person name="Heier L."/>
            <person name="Spannagl M."/>
            <person name="Pfeifer M."/>
            <person name="Jakobsen K.S."/>
            <person name="Wulff B.B."/>
            <person name="Steuernagel B."/>
            <person name="Mayer K.F."/>
            <person name="Olsen O.A."/>
        </authorList>
    </citation>
    <scope>NUCLEOTIDE SEQUENCE [LARGE SCALE GENOMIC DNA]</scope>
    <source>
        <strain evidence="2">cv. AL8/78</strain>
    </source>
</reference>
<name>A0A453IDU6_AEGTS</name>
<dbReference type="AlphaFoldDB" id="A0A453IDU6"/>
<evidence type="ECO:0000313" key="1">
    <source>
        <dbReference type="EnsemblPlants" id="AET4Gv20529800.57"/>
    </source>
</evidence>
<accession>A0A453IDU6</accession>
<protein>
    <submittedName>
        <fullName evidence="1">Uncharacterized protein</fullName>
    </submittedName>
</protein>
<reference evidence="1" key="4">
    <citation type="submission" date="2019-03" db="UniProtKB">
        <authorList>
            <consortium name="EnsemblPlants"/>
        </authorList>
    </citation>
    <scope>IDENTIFICATION</scope>
</reference>
<organism evidence="1 2">
    <name type="scientific">Aegilops tauschii subsp. strangulata</name>
    <name type="common">Goatgrass</name>
    <dbReference type="NCBI Taxonomy" id="200361"/>
    <lineage>
        <taxon>Eukaryota</taxon>
        <taxon>Viridiplantae</taxon>
        <taxon>Streptophyta</taxon>
        <taxon>Embryophyta</taxon>
        <taxon>Tracheophyta</taxon>
        <taxon>Spermatophyta</taxon>
        <taxon>Magnoliopsida</taxon>
        <taxon>Liliopsida</taxon>
        <taxon>Poales</taxon>
        <taxon>Poaceae</taxon>
        <taxon>BOP clade</taxon>
        <taxon>Pooideae</taxon>
        <taxon>Triticodae</taxon>
        <taxon>Triticeae</taxon>
        <taxon>Triticinae</taxon>
        <taxon>Aegilops</taxon>
    </lineage>
</organism>